<accession>A0A2Z6QJI4</accession>
<keyword evidence="2" id="KW-1185">Reference proteome</keyword>
<dbReference type="Proteomes" id="UP000247702">
    <property type="component" value="Unassembled WGS sequence"/>
</dbReference>
<gene>
    <name evidence="1" type="ORF">RclHR1_01150028</name>
</gene>
<dbReference type="AlphaFoldDB" id="A0A2Z6QJI4"/>
<organism evidence="1 2">
    <name type="scientific">Rhizophagus clarus</name>
    <dbReference type="NCBI Taxonomy" id="94130"/>
    <lineage>
        <taxon>Eukaryota</taxon>
        <taxon>Fungi</taxon>
        <taxon>Fungi incertae sedis</taxon>
        <taxon>Mucoromycota</taxon>
        <taxon>Glomeromycotina</taxon>
        <taxon>Glomeromycetes</taxon>
        <taxon>Glomerales</taxon>
        <taxon>Glomeraceae</taxon>
        <taxon>Rhizophagus</taxon>
    </lineage>
</organism>
<name>A0A2Z6QJI4_9GLOM</name>
<evidence type="ECO:0000313" key="2">
    <source>
        <dbReference type="Proteomes" id="UP000247702"/>
    </source>
</evidence>
<proteinExistence type="predicted"/>
<protein>
    <submittedName>
        <fullName evidence="1">Uncharacterized protein</fullName>
    </submittedName>
</protein>
<reference evidence="1 2" key="1">
    <citation type="submission" date="2017-11" db="EMBL/GenBank/DDBJ databases">
        <title>The genome of Rhizophagus clarus HR1 reveals common genetic basis of auxotrophy among arbuscular mycorrhizal fungi.</title>
        <authorList>
            <person name="Kobayashi Y."/>
        </authorList>
    </citation>
    <scope>NUCLEOTIDE SEQUENCE [LARGE SCALE GENOMIC DNA]</scope>
    <source>
        <strain evidence="1 2">HR1</strain>
    </source>
</reference>
<dbReference type="EMBL" id="BEXD01000169">
    <property type="protein sequence ID" value="GBB84924.1"/>
    <property type="molecule type" value="Genomic_DNA"/>
</dbReference>
<sequence>MEQIYKYNLQKRTCSQVNWYLLFREYDCQIIESYSQLDILYPKDYIFSEREIRAWRAMLHTTGCVNITPFDKEESEVSSLLLGGDGFFTYNLQCKNTWTCICPATPKPPMRRKIMPQVYEDQFEWFMSSKENVNLSSYKVDAKTGLLLKYLSDQKEALWEKFHKLYPDGMKRSAFLERLRNGPFVYQEDLGGLCSTCSTYEYDTHLLRNIETSKRFLKRDYPKHLVHVTCDGKVSRDSCINHFLAFAFGECNEEHTLEYVECNEVFNLFKELQSLLGNKQQEILKELREMLEYYLAHLTRKGYLNTQFNANLLQLNNDGILIVVDYKMRILPK</sequence>
<comment type="caution">
    <text evidence="1">The sequence shown here is derived from an EMBL/GenBank/DDBJ whole genome shotgun (WGS) entry which is preliminary data.</text>
</comment>
<evidence type="ECO:0000313" key="1">
    <source>
        <dbReference type="EMBL" id="GBB84924.1"/>
    </source>
</evidence>